<comment type="caution">
    <text evidence="5">The sequence shown here is derived from an EMBL/GenBank/DDBJ whole genome shotgun (WGS) entry which is preliminary data.</text>
</comment>
<accession>A0A256LH04</accession>
<evidence type="ECO:0000313" key="6">
    <source>
        <dbReference type="Proteomes" id="UP000215828"/>
    </source>
</evidence>
<reference evidence="5 6" key="1">
    <citation type="submission" date="2017-04" db="EMBL/GenBank/DDBJ databases">
        <authorList>
            <person name="Afonso C.L."/>
            <person name="Miller P.J."/>
            <person name="Scott M.A."/>
            <person name="Spackman E."/>
            <person name="Goraichik I."/>
            <person name="Dimitrov K.M."/>
            <person name="Suarez D.L."/>
            <person name="Swayne D.E."/>
        </authorList>
    </citation>
    <scope>NUCLEOTIDE SEQUENCE [LARGE SCALE GENOMIC DNA]</scope>
    <source>
        <strain evidence="5 6">609q</strain>
    </source>
</reference>
<keyword evidence="1" id="KW-0378">Hydrolase</keyword>
<evidence type="ECO:0000256" key="2">
    <source>
        <dbReference type="ARBA" id="ARBA00023295"/>
    </source>
</evidence>
<dbReference type="Gene3D" id="2.60.40.1180">
    <property type="entry name" value="Golgi alpha-mannosidase II"/>
    <property type="match status" value="1"/>
</dbReference>
<evidence type="ECO:0000313" key="4">
    <source>
        <dbReference type="EMBL" id="OYR88650.1"/>
    </source>
</evidence>
<dbReference type="EMBL" id="NGNV01000008">
    <property type="protein sequence ID" value="OYR88650.1"/>
    <property type="molecule type" value="Genomic_DNA"/>
</dbReference>
<organism evidence="5 6">
    <name type="scientific">Lactobacillus taiwanensis</name>
    <dbReference type="NCBI Taxonomy" id="508451"/>
    <lineage>
        <taxon>Bacteria</taxon>
        <taxon>Bacillati</taxon>
        <taxon>Bacillota</taxon>
        <taxon>Bacilli</taxon>
        <taxon>Lactobacillales</taxon>
        <taxon>Lactobacillaceae</taxon>
        <taxon>Lactobacillus</taxon>
    </lineage>
</organism>
<evidence type="ECO:0000313" key="5">
    <source>
        <dbReference type="EMBL" id="OYR92630.1"/>
    </source>
</evidence>
<dbReference type="Pfam" id="PF02065">
    <property type="entry name" value="Melibiase"/>
    <property type="match status" value="1"/>
</dbReference>
<protein>
    <recommendedName>
        <fullName evidence="3">Glycosyl hydrolase family 36 C-terminal domain-containing protein</fullName>
    </recommendedName>
</protein>
<evidence type="ECO:0000256" key="1">
    <source>
        <dbReference type="ARBA" id="ARBA00022801"/>
    </source>
</evidence>
<keyword evidence="7" id="KW-1185">Reference proteome</keyword>
<evidence type="ECO:0000313" key="7">
    <source>
        <dbReference type="Proteomes" id="UP000216316"/>
    </source>
</evidence>
<dbReference type="InterPro" id="IPR013785">
    <property type="entry name" value="Aldolase_TIM"/>
</dbReference>
<dbReference type="Proteomes" id="UP000215828">
    <property type="component" value="Unassembled WGS sequence"/>
</dbReference>
<dbReference type="GO" id="GO:0016798">
    <property type="term" value="F:hydrolase activity, acting on glycosyl bonds"/>
    <property type="evidence" value="ECO:0007669"/>
    <property type="project" value="UniProtKB-KW"/>
</dbReference>
<evidence type="ECO:0000259" key="3">
    <source>
        <dbReference type="Pfam" id="PF16874"/>
    </source>
</evidence>
<reference evidence="4 7" key="2">
    <citation type="submission" date="2017-05" db="EMBL/GenBank/DDBJ databases">
        <authorList>
            <person name="Lin X.B."/>
            <person name="Stothard P."/>
            <person name="Tasseva G."/>
            <person name="Walter J."/>
        </authorList>
    </citation>
    <scope>NUCLEOTIDE SEQUENCE [LARGE SCALE GENOMIC DNA]</scope>
    <source>
        <strain evidence="4 7">609u</strain>
    </source>
</reference>
<dbReference type="AlphaFoldDB" id="A0A256LH04"/>
<reference evidence="6 7" key="3">
    <citation type="submission" date="2017-09" db="EMBL/GenBank/DDBJ databases">
        <title>Tripartite evolution among Lactobacillus johnsonii, Lactobacillus taiwanensis, Lactobacillus reuteri and their rodent host.</title>
        <authorList>
            <person name="Wang T."/>
            <person name="Knowles S."/>
            <person name="Cheng C."/>
        </authorList>
    </citation>
    <scope>NUCLEOTIDE SEQUENCE [LARGE SCALE GENOMIC DNA]</scope>
    <source>
        <strain evidence="5 6">609q</strain>
        <strain evidence="4 7">609u</strain>
    </source>
</reference>
<sequence length="130" mass="15185">MKFRQDVNSFGPLGYELDLTQLDDEEKDAIKQHISWYKQRRDLLVNGKFSQLLLIGDDKNIYAWSMRKGPEQVVGFYRKLARPNETLDHYLKLPGLSNKVEYSVNAEVRLQGQVLTELGLRLPYQLNGWN</sequence>
<dbReference type="SUPFAM" id="SSF51445">
    <property type="entry name" value="(Trans)glycosidases"/>
    <property type="match status" value="1"/>
</dbReference>
<feature type="domain" description="Glycosyl hydrolase family 36 C-terminal" evidence="3">
    <location>
        <begin position="70"/>
        <end position="125"/>
    </location>
</feature>
<dbReference type="Pfam" id="PF16874">
    <property type="entry name" value="Glyco_hydro_36C"/>
    <property type="match status" value="1"/>
</dbReference>
<name>A0A256LH04_9LACO</name>
<dbReference type="EMBL" id="NGNX01000008">
    <property type="protein sequence ID" value="OYR92630.1"/>
    <property type="molecule type" value="Genomic_DNA"/>
</dbReference>
<dbReference type="InterPro" id="IPR013780">
    <property type="entry name" value="Glyco_hydro_b"/>
</dbReference>
<dbReference type="Proteomes" id="UP000216316">
    <property type="component" value="Unassembled WGS sequence"/>
</dbReference>
<dbReference type="InterPro" id="IPR031705">
    <property type="entry name" value="Glyco_hydro_36_C"/>
</dbReference>
<keyword evidence="2" id="KW-0326">Glycosidase</keyword>
<gene>
    <name evidence="4" type="ORF">CBF53_02590</name>
    <name evidence="5" type="ORF">CBF70_03030</name>
</gene>
<dbReference type="Gene3D" id="3.20.20.70">
    <property type="entry name" value="Aldolase class I"/>
    <property type="match status" value="1"/>
</dbReference>
<proteinExistence type="predicted"/>
<dbReference type="InterPro" id="IPR017853">
    <property type="entry name" value="GH"/>
</dbReference>